<protein>
    <recommendedName>
        <fullName evidence="4">Methionine aminopeptidase</fullName>
    </recommendedName>
</protein>
<dbReference type="EMBL" id="NOWI01000005">
    <property type="protein sequence ID" value="RFT44522.1"/>
    <property type="molecule type" value="Genomic_DNA"/>
</dbReference>
<evidence type="ECO:0008006" key="4">
    <source>
        <dbReference type="Google" id="ProtNLM"/>
    </source>
</evidence>
<dbReference type="Proteomes" id="UP001309299">
    <property type="component" value="Unassembled WGS sequence"/>
</dbReference>
<dbReference type="Proteomes" id="UP000259211">
    <property type="component" value="Unassembled WGS sequence"/>
</dbReference>
<proteinExistence type="predicted"/>
<dbReference type="GeneID" id="29842219"/>
<comment type="caution">
    <text evidence="2">The sequence shown here is derived from an EMBL/GenBank/DDBJ whole genome shotgun (WGS) entry which is preliminary data.</text>
</comment>
<gene>
    <name evidence="2" type="ORF">CHT91_06745</name>
    <name evidence="1" type="ORF">V7F78_08800</name>
</gene>
<evidence type="ECO:0000313" key="1">
    <source>
        <dbReference type="EMBL" id="MEH1547105.1"/>
    </source>
</evidence>
<reference evidence="1" key="2">
    <citation type="submission" date="2024-02" db="EMBL/GenBank/DDBJ databases">
        <title>Bacterial skin colonization with Propionibacterium avidum as a risk factor for Periprosthetic Joint Infections - a single-center prospective study.</title>
        <authorList>
            <person name="Achermann Y."/>
        </authorList>
    </citation>
    <scope>NUCLEOTIDE SEQUENCE</scope>
    <source>
        <strain evidence="1">PAVI-2017310195</strain>
    </source>
</reference>
<dbReference type="AlphaFoldDB" id="A0A1B9VQ69"/>
<sequence length="64" mass="7317">MADKTEYFWCLKHHTVETADDCKAADHLGPYPSPQSAAEALDTVAARNDFWENDPRFNDEEDDD</sequence>
<dbReference type="STRING" id="33010.BFS79_03605"/>
<dbReference type="OrthoDB" id="3268477at2"/>
<accession>A0A1B9VQ69</accession>
<reference evidence="2 3" key="1">
    <citation type="submission" date="2017-07" db="EMBL/GenBank/DDBJ databases">
        <authorList>
            <person name="Sun Z.S."/>
            <person name="Albrecht U."/>
            <person name="Echele G."/>
            <person name="Lee C.C."/>
        </authorList>
    </citation>
    <scope>NUCLEOTIDE SEQUENCE [LARGE SCALE GENOMIC DNA]</scope>
    <source>
        <strain evidence="2 3">P16-029</strain>
    </source>
</reference>
<evidence type="ECO:0000313" key="3">
    <source>
        <dbReference type="Proteomes" id="UP000259211"/>
    </source>
</evidence>
<name>A0A1B9VQ69_9ACTN</name>
<dbReference type="EMBL" id="JBAKUA010000012">
    <property type="protein sequence ID" value="MEH1547105.1"/>
    <property type="molecule type" value="Genomic_DNA"/>
</dbReference>
<evidence type="ECO:0000313" key="2">
    <source>
        <dbReference type="EMBL" id="RFT44522.1"/>
    </source>
</evidence>
<organism evidence="2 3">
    <name type="scientific">Cutibacterium avidum</name>
    <dbReference type="NCBI Taxonomy" id="33010"/>
    <lineage>
        <taxon>Bacteria</taxon>
        <taxon>Bacillati</taxon>
        <taxon>Actinomycetota</taxon>
        <taxon>Actinomycetes</taxon>
        <taxon>Propionibacteriales</taxon>
        <taxon>Propionibacteriaceae</taxon>
        <taxon>Cutibacterium</taxon>
    </lineage>
</organism>
<dbReference type="RefSeq" id="WP_004811898.1">
    <property type="nucleotide sequence ID" value="NZ_AP024308.1"/>
</dbReference>